<evidence type="ECO:0000256" key="4">
    <source>
        <dbReference type="ARBA" id="ARBA00022475"/>
    </source>
</evidence>
<keyword evidence="5 8" id="KW-0812">Transmembrane</keyword>
<dbReference type="OrthoDB" id="3177005at2"/>
<dbReference type="GO" id="GO:0005886">
    <property type="term" value="C:plasma membrane"/>
    <property type="evidence" value="ECO:0007669"/>
    <property type="project" value="UniProtKB-SubCell"/>
</dbReference>
<reference evidence="9 10" key="1">
    <citation type="submission" date="2019-03" db="EMBL/GenBank/DDBJ databases">
        <title>Genomic Encyclopedia of Type Strains, Phase IV (KMG-IV): sequencing the most valuable type-strain genomes for metagenomic binning, comparative biology and taxonomic classification.</title>
        <authorList>
            <person name="Goeker M."/>
        </authorList>
    </citation>
    <scope>NUCLEOTIDE SEQUENCE [LARGE SCALE GENOMIC DNA]</scope>
    <source>
        <strain evidence="9 10">LX-B</strain>
    </source>
</reference>
<dbReference type="PANTHER" id="PTHR34979:SF1">
    <property type="entry name" value="INNER MEMBRANE PROTEIN YGAZ"/>
    <property type="match status" value="1"/>
</dbReference>
<feature type="transmembrane region" description="Helical" evidence="8">
    <location>
        <begin position="69"/>
        <end position="93"/>
    </location>
</feature>
<sequence length="252" mass="27004">MERFQSFCRGFGNSVPLGISAFLYGLAYGVLAYQAHLSAGVALAMSMLIFAGASQLTAVQMIGSGIDPLPIVVTVFIINLRHYLMAASLAPYLRGYPRAARMLGAFFLTDESYAATYSHFQTQRPTIQYFLGSGICLFCFWCAATLAGYYGGNFIPARWSSILDFAFVAAFIGMLVPLVRNGPVVLTVVTAALVSVLGSIYLPGKWYIVIAALIASAVGYLAERRGVKPEASRQAACSNTDRTGAVDEAGWG</sequence>
<accession>A0A4R1RMA9</accession>
<evidence type="ECO:0000256" key="8">
    <source>
        <dbReference type="SAM" id="Phobius"/>
    </source>
</evidence>
<evidence type="ECO:0000256" key="5">
    <source>
        <dbReference type="ARBA" id="ARBA00022692"/>
    </source>
</evidence>
<feature type="transmembrane region" description="Helical" evidence="8">
    <location>
        <begin position="157"/>
        <end position="176"/>
    </location>
</feature>
<dbReference type="AlphaFoldDB" id="A0A4R1RMA9"/>
<organism evidence="9 10">
    <name type="scientific">Hydrogenispora ethanolica</name>
    <dbReference type="NCBI Taxonomy" id="1082276"/>
    <lineage>
        <taxon>Bacteria</taxon>
        <taxon>Bacillati</taxon>
        <taxon>Bacillota</taxon>
        <taxon>Hydrogenispora</taxon>
    </lineage>
</organism>
<comment type="subcellular location">
    <subcellularLocation>
        <location evidence="1">Cell membrane</location>
        <topology evidence="1">Multi-pass membrane protein</topology>
    </subcellularLocation>
</comment>
<feature type="transmembrane region" description="Helical" evidence="8">
    <location>
        <begin position="206"/>
        <end position="223"/>
    </location>
</feature>
<dbReference type="RefSeq" id="WP_132014652.1">
    <property type="nucleotide sequence ID" value="NZ_SLUN01000014.1"/>
</dbReference>
<evidence type="ECO:0000256" key="7">
    <source>
        <dbReference type="ARBA" id="ARBA00023136"/>
    </source>
</evidence>
<dbReference type="InterPro" id="IPR011606">
    <property type="entry name" value="Brnchd-chn_aa_trnsp_permease"/>
</dbReference>
<dbReference type="Pfam" id="PF03591">
    <property type="entry name" value="AzlC"/>
    <property type="match status" value="1"/>
</dbReference>
<keyword evidence="7 8" id="KW-0472">Membrane</keyword>
<feature type="transmembrane region" description="Helical" evidence="8">
    <location>
        <begin position="15"/>
        <end position="33"/>
    </location>
</feature>
<keyword evidence="6 8" id="KW-1133">Transmembrane helix</keyword>
<feature type="transmembrane region" description="Helical" evidence="8">
    <location>
        <begin position="40"/>
        <end position="63"/>
    </location>
</feature>
<dbReference type="GO" id="GO:1903785">
    <property type="term" value="P:L-valine transmembrane transport"/>
    <property type="evidence" value="ECO:0007669"/>
    <property type="project" value="TreeGrafter"/>
</dbReference>
<evidence type="ECO:0000256" key="2">
    <source>
        <dbReference type="ARBA" id="ARBA00010735"/>
    </source>
</evidence>
<keyword evidence="3" id="KW-0813">Transport</keyword>
<name>A0A4R1RMA9_HYDET</name>
<evidence type="ECO:0000256" key="3">
    <source>
        <dbReference type="ARBA" id="ARBA00022448"/>
    </source>
</evidence>
<feature type="transmembrane region" description="Helical" evidence="8">
    <location>
        <begin position="183"/>
        <end position="200"/>
    </location>
</feature>
<evidence type="ECO:0000256" key="6">
    <source>
        <dbReference type="ARBA" id="ARBA00022989"/>
    </source>
</evidence>
<gene>
    <name evidence="9" type="ORF">EDC14_101487</name>
</gene>
<dbReference type="Proteomes" id="UP000295008">
    <property type="component" value="Unassembled WGS sequence"/>
</dbReference>
<evidence type="ECO:0000313" key="10">
    <source>
        <dbReference type="Proteomes" id="UP000295008"/>
    </source>
</evidence>
<protein>
    <submittedName>
        <fullName evidence="9">4-azaleucine resistance transporter AzlC</fullName>
    </submittedName>
</protein>
<feature type="transmembrane region" description="Helical" evidence="8">
    <location>
        <begin position="129"/>
        <end position="151"/>
    </location>
</feature>
<comment type="caution">
    <text evidence="9">The sequence shown here is derived from an EMBL/GenBank/DDBJ whole genome shotgun (WGS) entry which is preliminary data.</text>
</comment>
<proteinExistence type="inferred from homology"/>
<dbReference type="EMBL" id="SLUN01000014">
    <property type="protein sequence ID" value="TCL67398.1"/>
    <property type="molecule type" value="Genomic_DNA"/>
</dbReference>
<evidence type="ECO:0000256" key="1">
    <source>
        <dbReference type="ARBA" id="ARBA00004651"/>
    </source>
</evidence>
<keyword evidence="10" id="KW-1185">Reference proteome</keyword>
<evidence type="ECO:0000313" key="9">
    <source>
        <dbReference type="EMBL" id="TCL67398.1"/>
    </source>
</evidence>
<comment type="similarity">
    <text evidence="2">Belongs to the AzlC family.</text>
</comment>
<dbReference type="PANTHER" id="PTHR34979">
    <property type="entry name" value="INNER MEMBRANE PROTEIN YGAZ"/>
    <property type="match status" value="1"/>
</dbReference>
<keyword evidence="4" id="KW-1003">Cell membrane</keyword>